<feature type="non-terminal residue" evidence="2">
    <location>
        <position position="1"/>
    </location>
</feature>
<dbReference type="InterPro" id="IPR016181">
    <property type="entry name" value="Acyl_CoA_acyltransferase"/>
</dbReference>
<name>X1HPK5_9ZZZZ</name>
<evidence type="ECO:0000259" key="1">
    <source>
        <dbReference type="PROSITE" id="PS51186"/>
    </source>
</evidence>
<dbReference type="InterPro" id="IPR000182">
    <property type="entry name" value="GNAT_dom"/>
</dbReference>
<comment type="caution">
    <text evidence="2">The sequence shown here is derived from an EMBL/GenBank/DDBJ whole genome shotgun (WGS) entry which is preliminary data.</text>
</comment>
<proteinExistence type="predicted"/>
<dbReference type="AlphaFoldDB" id="X1HPK5"/>
<protein>
    <recommendedName>
        <fullName evidence="1">N-acetyltransferase domain-containing protein</fullName>
    </recommendedName>
</protein>
<dbReference type="Gene3D" id="3.40.630.30">
    <property type="match status" value="1"/>
</dbReference>
<feature type="domain" description="N-acetyltransferase" evidence="1">
    <location>
        <begin position="1"/>
        <end position="62"/>
    </location>
</feature>
<organism evidence="2">
    <name type="scientific">marine sediment metagenome</name>
    <dbReference type="NCBI Taxonomy" id="412755"/>
    <lineage>
        <taxon>unclassified sequences</taxon>
        <taxon>metagenomes</taxon>
        <taxon>ecological metagenomes</taxon>
    </lineage>
</organism>
<sequence length="70" mass="7674">ATELVRKGLVECARRGIEKVKVLVAADNKPANKLYLKCGFELVGQIENHGVLSNIYVAETGKKGTDEKFI</sequence>
<accession>X1HPK5</accession>
<dbReference type="Pfam" id="PF00583">
    <property type="entry name" value="Acetyltransf_1"/>
    <property type="match status" value="1"/>
</dbReference>
<dbReference type="SUPFAM" id="SSF55729">
    <property type="entry name" value="Acyl-CoA N-acyltransferases (Nat)"/>
    <property type="match status" value="1"/>
</dbReference>
<evidence type="ECO:0000313" key="2">
    <source>
        <dbReference type="EMBL" id="GAH55769.1"/>
    </source>
</evidence>
<dbReference type="GO" id="GO:0016747">
    <property type="term" value="F:acyltransferase activity, transferring groups other than amino-acyl groups"/>
    <property type="evidence" value="ECO:0007669"/>
    <property type="project" value="InterPro"/>
</dbReference>
<dbReference type="PROSITE" id="PS51186">
    <property type="entry name" value="GNAT"/>
    <property type="match status" value="1"/>
</dbReference>
<reference evidence="2" key="1">
    <citation type="journal article" date="2014" name="Front. Microbiol.">
        <title>High frequency of phylogenetically diverse reductive dehalogenase-homologous genes in deep subseafloor sedimentary metagenomes.</title>
        <authorList>
            <person name="Kawai M."/>
            <person name="Futagami T."/>
            <person name="Toyoda A."/>
            <person name="Takaki Y."/>
            <person name="Nishi S."/>
            <person name="Hori S."/>
            <person name="Arai W."/>
            <person name="Tsubouchi T."/>
            <person name="Morono Y."/>
            <person name="Uchiyama I."/>
            <person name="Ito T."/>
            <person name="Fujiyama A."/>
            <person name="Inagaki F."/>
            <person name="Takami H."/>
        </authorList>
    </citation>
    <scope>NUCLEOTIDE SEQUENCE</scope>
    <source>
        <strain evidence="2">Expedition CK06-06</strain>
    </source>
</reference>
<gene>
    <name evidence="2" type="ORF">S03H2_36421</name>
</gene>
<dbReference type="EMBL" id="BARU01022346">
    <property type="protein sequence ID" value="GAH55769.1"/>
    <property type="molecule type" value="Genomic_DNA"/>
</dbReference>